<evidence type="ECO:0000313" key="8">
    <source>
        <dbReference type="Proteomes" id="UP000196573"/>
    </source>
</evidence>
<evidence type="ECO:0000256" key="2">
    <source>
        <dbReference type="ARBA" id="ARBA00022692"/>
    </source>
</evidence>
<dbReference type="AlphaFoldDB" id="A0A1X7AHU4"/>
<gene>
    <name evidence="7" type="primary">yohC_1</name>
    <name evidence="7" type="ORF">EHSB41UT_01315</name>
</gene>
<dbReference type="RefSeq" id="WP_087108144.1">
    <property type="nucleotide sequence ID" value="NZ_CBCSCN010000009.1"/>
</dbReference>
<feature type="transmembrane region" description="Helical" evidence="5">
    <location>
        <begin position="133"/>
        <end position="152"/>
    </location>
</feature>
<feature type="transmembrane region" description="Helical" evidence="5">
    <location>
        <begin position="66"/>
        <end position="95"/>
    </location>
</feature>
<sequence>MLHHIWGFLTHPHQEWDKVNGEIKDHGHDYLWHLIVLAAIPGLASFIGATQVGWSVTGLDPIKLTVFSALIMSALSYFAIIGAVIVMGLFAHWMSRTYGSKASYQRCVIFAAYVATPLYLCGLLALYPSLPLSMIGILAGISYAVYLLFIGMPHVMGVSFEQGFLFAASLICAGLVVLVCMKVATAIFWQMGIGPVFMQ</sequence>
<keyword evidence="8" id="KW-1185">Reference proteome</keyword>
<feature type="domain" description="Yip1" evidence="6">
    <location>
        <begin position="6"/>
        <end position="181"/>
    </location>
</feature>
<feature type="transmembrane region" description="Helical" evidence="5">
    <location>
        <begin position="30"/>
        <end position="54"/>
    </location>
</feature>
<evidence type="ECO:0000259" key="6">
    <source>
        <dbReference type="Pfam" id="PF04893"/>
    </source>
</evidence>
<dbReference type="EMBL" id="FWPT01000003">
    <property type="protein sequence ID" value="SMA41734.1"/>
    <property type="molecule type" value="Genomic_DNA"/>
</dbReference>
<feature type="transmembrane region" description="Helical" evidence="5">
    <location>
        <begin position="107"/>
        <end position="127"/>
    </location>
</feature>
<reference evidence="7 8" key="1">
    <citation type="submission" date="2017-03" db="EMBL/GenBank/DDBJ databases">
        <authorList>
            <person name="Afonso C.L."/>
            <person name="Miller P.J."/>
            <person name="Scott M.A."/>
            <person name="Spackman E."/>
            <person name="Goraichik I."/>
            <person name="Dimitrov K.M."/>
            <person name="Suarez D.L."/>
            <person name="Swayne D.E."/>
        </authorList>
    </citation>
    <scope>NUCLEOTIDE SEQUENCE [LARGE SCALE GENOMIC DNA]</scope>
    <source>
        <strain evidence="7">SB41UT1</strain>
    </source>
</reference>
<proteinExistence type="predicted"/>
<dbReference type="Pfam" id="PF04893">
    <property type="entry name" value="Yip1"/>
    <property type="match status" value="1"/>
</dbReference>
<dbReference type="GO" id="GO:0016020">
    <property type="term" value="C:membrane"/>
    <property type="evidence" value="ECO:0007669"/>
    <property type="project" value="UniProtKB-SubCell"/>
</dbReference>
<keyword evidence="2 5" id="KW-0812">Transmembrane</keyword>
<name>A0A1X7AHU4_9GAMM</name>
<dbReference type="InterPro" id="IPR006977">
    <property type="entry name" value="Yip1_dom"/>
</dbReference>
<dbReference type="Proteomes" id="UP000196573">
    <property type="component" value="Unassembled WGS sequence"/>
</dbReference>
<dbReference type="OrthoDB" id="9808452at2"/>
<accession>A0A1X7AHU4</accession>
<protein>
    <submittedName>
        <fullName evidence="7">Inner membrane protein YohC</fullName>
    </submittedName>
</protein>
<evidence type="ECO:0000313" key="7">
    <source>
        <dbReference type="EMBL" id="SMA41734.1"/>
    </source>
</evidence>
<evidence type="ECO:0000256" key="3">
    <source>
        <dbReference type="ARBA" id="ARBA00022989"/>
    </source>
</evidence>
<evidence type="ECO:0000256" key="4">
    <source>
        <dbReference type="ARBA" id="ARBA00023136"/>
    </source>
</evidence>
<feature type="transmembrane region" description="Helical" evidence="5">
    <location>
        <begin position="164"/>
        <end position="189"/>
    </location>
</feature>
<comment type="subcellular location">
    <subcellularLocation>
        <location evidence="1">Membrane</location>
        <topology evidence="1">Multi-pass membrane protein</topology>
    </subcellularLocation>
</comment>
<evidence type="ECO:0000256" key="5">
    <source>
        <dbReference type="SAM" id="Phobius"/>
    </source>
</evidence>
<organism evidence="7 8">
    <name type="scientific">Parendozoicomonas haliclonae</name>
    <dbReference type="NCBI Taxonomy" id="1960125"/>
    <lineage>
        <taxon>Bacteria</taxon>
        <taxon>Pseudomonadati</taxon>
        <taxon>Pseudomonadota</taxon>
        <taxon>Gammaproteobacteria</taxon>
        <taxon>Oceanospirillales</taxon>
        <taxon>Endozoicomonadaceae</taxon>
        <taxon>Parendozoicomonas</taxon>
    </lineage>
</organism>
<evidence type="ECO:0000256" key="1">
    <source>
        <dbReference type="ARBA" id="ARBA00004141"/>
    </source>
</evidence>
<keyword evidence="4 5" id="KW-0472">Membrane</keyword>
<keyword evidence="3 5" id="KW-1133">Transmembrane helix</keyword>